<accession>A0AA39CD20</accession>
<protein>
    <recommendedName>
        <fullName evidence="1">AB hydrolase-1 domain-containing protein</fullName>
    </recommendedName>
</protein>
<dbReference type="AlphaFoldDB" id="A0AA39CD20"/>
<dbReference type="Pfam" id="PF12697">
    <property type="entry name" value="Abhydrolase_6"/>
    <property type="match status" value="1"/>
</dbReference>
<dbReference type="SUPFAM" id="SSF53474">
    <property type="entry name" value="alpha/beta-Hydrolases"/>
    <property type="match status" value="1"/>
</dbReference>
<dbReference type="PANTHER" id="PTHR43194">
    <property type="entry name" value="HYDROLASE ALPHA/BETA FOLD FAMILY"/>
    <property type="match status" value="1"/>
</dbReference>
<feature type="domain" description="AB hydrolase-1" evidence="1">
    <location>
        <begin position="55"/>
        <end position="342"/>
    </location>
</feature>
<dbReference type="InterPro" id="IPR029058">
    <property type="entry name" value="AB_hydrolase_fold"/>
</dbReference>
<reference evidence="2" key="1">
    <citation type="submission" date="2022-10" db="EMBL/GenBank/DDBJ databases">
        <title>Culturing micro-colonial fungi from biological soil crusts in the Mojave desert and describing Neophaeococcomyces mojavensis, and introducing the new genera and species Taxawa tesnikishii.</title>
        <authorList>
            <person name="Kurbessoian T."/>
            <person name="Stajich J.E."/>
        </authorList>
    </citation>
    <scope>NUCLEOTIDE SEQUENCE</scope>
    <source>
        <strain evidence="2">TK_41</strain>
    </source>
</reference>
<organism evidence="2 3">
    <name type="scientific">Cladophialophora chaetospira</name>
    <dbReference type="NCBI Taxonomy" id="386627"/>
    <lineage>
        <taxon>Eukaryota</taxon>
        <taxon>Fungi</taxon>
        <taxon>Dikarya</taxon>
        <taxon>Ascomycota</taxon>
        <taxon>Pezizomycotina</taxon>
        <taxon>Eurotiomycetes</taxon>
        <taxon>Chaetothyriomycetidae</taxon>
        <taxon>Chaetothyriales</taxon>
        <taxon>Herpotrichiellaceae</taxon>
        <taxon>Cladophialophora</taxon>
    </lineage>
</organism>
<dbReference type="EMBL" id="JAPDRK010000020">
    <property type="protein sequence ID" value="KAJ9603833.1"/>
    <property type="molecule type" value="Genomic_DNA"/>
</dbReference>
<dbReference type="InterPro" id="IPR050228">
    <property type="entry name" value="Carboxylesterase_BioH"/>
</dbReference>
<sequence length="362" mass="40664">MVNVLDCLPYTSWSPSSKEHPLPSHIQRSFVSTPNGNLELLICAPKHTSSKATPLIFIHGGFGSASVWIDWMSYLYEYDYNGTIYAYSARGHGASYPVSFYPMVYCTTLDDFASDLATTVHHITSQLEDGKEPILVAHSAGGALVQYALANRMVSGSALCLVGSIPHFGGYDAFWNWTKMDPWMHARSLPLGFHPKCALVHPQLVHRALFSDKYPIEKVKEFMTWMAPYESFGWATGVNGSFWKWLTGKNEWLDPLKILKSVNGWERPGDRVCVMVGSHDVPMDLKVARRQAGEFREVARAMEFQASAEQERETREEDIPGVDSESMERVRLVIVQGAGHHVQNDIQQAAGAEALRRWIEQL</sequence>
<proteinExistence type="predicted"/>
<comment type="caution">
    <text evidence="2">The sequence shown here is derived from an EMBL/GenBank/DDBJ whole genome shotgun (WGS) entry which is preliminary data.</text>
</comment>
<evidence type="ECO:0000259" key="1">
    <source>
        <dbReference type="Pfam" id="PF12697"/>
    </source>
</evidence>
<evidence type="ECO:0000313" key="2">
    <source>
        <dbReference type="EMBL" id="KAJ9603833.1"/>
    </source>
</evidence>
<keyword evidence="3" id="KW-1185">Reference proteome</keyword>
<dbReference type="InterPro" id="IPR000073">
    <property type="entry name" value="AB_hydrolase_1"/>
</dbReference>
<dbReference type="Proteomes" id="UP001172673">
    <property type="component" value="Unassembled WGS sequence"/>
</dbReference>
<dbReference type="Gene3D" id="3.40.50.1820">
    <property type="entry name" value="alpha/beta hydrolase"/>
    <property type="match status" value="1"/>
</dbReference>
<dbReference type="PANTHER" id="PTHR43194:SF2">
    <property type="entry name" value="PEROXISOMAL MEMBRANE PROTEIN LPX1"/>
    <property type="match status" value="1"/>
</dbReference>
<gene>
    <name evidence="2" type="ORF">H2200_011354</name>
</gene>
<name>A0AA39CD20_9EURO</name>
<evidence type="ECO:0000313" key="3">
    <source>
        <dbReference type="Proteomes" id="UP001172673"/>
    </source>
</evidence>